<accession>A0A5N0T8G9</accession>
<proteinExistence type="inferred from homology"/>
<evidence type="ECO:0000256" key="11">
    <source>
        <dbReference type="HAMAP-Rule" id="MF_00392"/>
    </source>
</evidence>
<evidence type="ECO:0000256" key="8">
    <source>
        <dbReference type="ARBA" id="ARBA00022679"/>
    </source>
</evidence>
<evidence type="ECO:0000256" key="6">
    <source>
        <dbReference type="ARBA" id="ARBA00022556"/>
    </source>
</evidence>
<dbReference type="GO" id="GO:0016020">
    <property type="term" value="C:membrane"/>
    <property type="evidence" value="ECO:0007669"/>
    <property type="project" value="GOC"/>
</dbReference>
<dbReference type="SUPFAM" id="SSF53756">
    <property type="entry name" value="UDP-Glycosyltransferase/glycogen phosphorylase"/>
    <property type="match status" value="1"/>
</dbReference>
<gene>
    <name evidence="11 12" type="primary">lpxB</name>
    <name evidence="12" type="ORF">F3N42_14645</name>
</gene>
<evidence type="ECO:0000256" key="10">
    <source>
        <dbReference type="ARBA" id="ARBA00048975"/>
    </source>
</evidence>
<dbReference type="NCBIfam" id="TIGR00215">
    <property type="entry name" value="lpxB"/>
    <property type="match status" value="1"/>
</dbReference>
<comment type="catalytic activity">
    <reaction evidence="10 11">
        <text>a lipid X + a UDP-2-N,3-O-bis[(3R)-3-hydroxyacyl]-alpha-D-glucosamine = a lipid A disaccharide + UDP + H(+)</text>
        <dbReference type="Rhea" id="RHEA:67828"/>
        <dbReference type="ChEBI" id="CHEBI:15378"/>
        <dbReference type="ChEBI" id="CHEBI:58223"/>
        <dbReference type="ChEBI" id="CHEBI:137748"/>
        <dbReference type="ChEBI" id="CHEBI:176338"/>
        <dbReference type="ChEBI" id="CHEBI:176343"/>
        <dbReference type="EC" id="2.4.1.182"/>
    </reaction>
</comment>
<dbReference type="GO" id="GO:0005543">
    <property type="term" value="F:phospholipid binding"/>
    <property type="evidence" value="ECO:0007669"/>
    <property type="project" value="TreeGrafter"/>
</dbReference>
<dbReference type="HAMAP" id="MF_00392">
    <property type="entry name" value="LpxB"/>
    <property type="match status" value="1"/>
</dbReference>
<dbReference type="PANTHER" id="PTHR30372:SF4">
    <property type="entry name" value="LIPID-A-DISACCHARIDE SYNTHASE, MITOCHONDRIAL-RELATED"/>
    <property type="match status" value="1"/>
</dbReference>
<dbReference type="EC" id="2.4.1.182" evidence="3 11"/>
<evidence type="ECO:0000313" key="13">
    <source>
        <dbReference type="Proteomes" id="UP000325372"/>
    </source>
</evidence>
<keyword evidence="7 11" id="KW-0328">Glycosyltransferase</keyword>
<evidence type="ECO:0000256" key="4">
    <source>
        <dbReference type="ARBA" id="ARBA00020902"/>
    </source>
</evidence>
<keyword evidence="13" id="KW-1185">Reference proteome</keyword>
<dbReference type="EMBL" id="VYXP01000013">
    <property type="protein sequence ID" value="KAA9129599.1"/>
    <property type="molecule type" value="Genomic_DNA"/>
</dbReference>
<comment type="caution">
    <text evidence="12">The sequence shown here is derived from an EMBL/GenBank/DDBJ whole genome shotgun (WGS) entry which is preliminary data.</text>
</comment>
<name>A0A5N0T8G9_9GAMM</name>
<evidence type="ECO:0000313" key="12">
    <source>
        <dbReference type="EMBL" id="KAA9129599.1"/>
    </source>
</evidence>
<comment type="function">
    <text evidence="1 11">Condensation of UDP-2,3-diacylglucosamine and 2,3-diacylglucosamine-1-phosphate to form lipid A disaccharide, a precursor of lipid A, a phosphorylated glycolipid that anchors the lipopolysaccharide to the outer membrane of the cell.</text>
</comment>
<sequence length="395" mass="42705">MPTAPSSASPRIALIAGEASGDQLGGALIRALRQRYPDAEIFGIGGDHMRAAGFDTWWDRRELSVMGLAEVLRHLPRLLKLRGELLRRLDDARPDILVGIDAPDFNLGVERRAREAGMTTVQYVSPTVWAWRQGRVKGIARAVDRVLCLFPFEPAFYERHGVTARYTGHPMADAIPLHNDPVAARQSLGLETEGEIVALLPGSRASEVSRLAGPYIEAAVELASRRPGIRFVAPMADEGARACFESVRETMNSAAKAVDIQLVDGRALEVMAAADVVLVASGTAALECMLVNRPMVVSYRLAPATYRILRHFRLMKTAHVSLPNILAGEALVPELFQHDVTGPALADAAEAWLDGPDRRAALTARFDALHRELRIDAAASAAAAIAELLDQPAAA</sequence>
<evidence type="ECO:0000256" key="9">
    <source>
        <dbReference type="ARBA" id="ARBA00023098"/>
    </source>
</evidence>
<evidence type="ECO:0000256" key="5">
    <source>
        <dbReference type="ARBA" id="ARBA00022516"/>
    </source>
</evidence>
<evidence type="ECO:0000256" key="7">
    <source>
        <dbReference type="ARBA" id="ARBA00022676"/>
    </source>
</evidence>
<evidence type="ECO:0000256" key="1">
    <source>
        <dbReference type="ARBA" id="ARBA00002056"/>
    </source>
</evidence>
<dbReference type="Pfam" id="PF02684">
    <property type="entry name" value="LpxB"/>
    <property type="match status" value="1"/>
</dbReference>
<dbReference type="UniPathway" id="UPA00973"/>
<keyword evidence="9 11" id="KW-0443">Lipid metabolism</keyword>
<organism evidence="12 13">
    <name type="scientific">Marinihelvus fidelis</name>
    <dbReference type="NCBI Taxonomy" id="2613842"/>
    <lineage>
        <taxon>Bacteria</taxon>
        <taxon>Pseudomonadati</taxon>
        <taxon>Pseudomonadota</taxon>
        <taxon>Gammaproteobacteria</taxon>
        <taxon>Chromatiales</taxon>
        <taxon>Wenzhouxiangellaceae</taxon>
        <taxon>Marinihelvus</taxon>
    </lineage>
</organism>
<comment type="pathway">
    <text evidence="11">Bacterial outer membrane biogenesis; LPS lipid A biosynthesis.</text>
</comment>
<dbReference type="GO" id="GO:0008915">
    <property type="term" value="F:lipid-A-disaccharide synthase activity"/>
    <property type="evidence" value="ECO:0007669"/>
    <property type="project" value="UniProtKB-UniRule"/>
</dbReference>
<dbReference type="RefSeq" id="WP_150865389.1">
    <property type="nucleotide sequence ID" value="NZ_VYXP01000013.1"/>
</dbReference>
<comment type="similarity">
    <text evidence="2 11">Belongs to the LpxB family.</text>
</comment>
<dbReference type="PANTHER" id="PTHR30372">
    <property type="entry name" value="LIPID-A-DISACCHARIDE SYNTHASE"/>
    <property type="match status" value="1"/>
</dbReference>
<keyword evidence="8 11" id="KW-0808">Transferase</keyword>
<dbReference type="AlphaFoldDB" id="A0A5N0T8G9"/>
<keyword evidence="6 11" id="KW-0441">Lipid A biosynthesis</keyword>
<protein>
    <recommendedName>
        <fullName evidence="4 11">Lipid-A-disaccharide synthase</fullName>
        <ecNumber evidence="3 11">2.4.1.182</ecNumber>
    </recommendedName>
</protein>
<dbReference type="Proteomes" id="UP000325372">
    <property type="component" value="Unassembled WGS sequence"/>
</dbReference>
<keyword evidence="5 11" id="KW-0444">Lipid biosynthesis</keyword>
<dbReference type="GO" id="GO:0009245">
    <property type="term" value="P:lipid A biosynthetic process"/>
    <property type="evidence" value="ECO:0007669"/>
    <property type="project" value="UniProtKB-UniRule"/>
</dbReference>
<reference evidence="12 13" key="1">
    <citation type="submission" date="2019-09" db="EMBL/GenBank/DDBJ databases">
        <title>Wenzhouxiangella sp. Genome sequencing and assembly.</title>
        <authorList>
            <person name="Zhang R."/>
        </authorList>
    </citation>
    <scope>NUCLEOTIDE SEQUENCE [LARGE SCALE GENOMIC DNA]</scope>
    <source>
        <strain evidence="12 13">W260</strain>
    </source>
</reference>
<dbReference type="InterPro" id="IPR003835">
    <property type="entry name" value="Glyco_trans_19"/>
</dbReference>
<evidence type="ECO:0000256" key="3">
    <source>
        <dbReference type="ARBA" id="ARBA00012687"/>
    </source>
</evidence>
<evidence type="ECO:0000256" key="2">
    <source>
        <dbReference type="ARBA" id="ARBA00007868"/>
    </source>
</evidence>